<gene>
    <name evidence="1" type="ORF">LOK82_13610</name>
</gene>
<reference evidence="1" key="1">
    <citation type="submission" date="2021-11" db="EMBL/GenBank/DDBJ databases">
        <authorList>
            <person name="Denance N."/>
            <person name="Briand M."/>
            <person name="Dupas E."/>
            <person name="Durand K."/>
            <person name="Legendre B."/>
            <person name="Cunty A."/>
            <person name="Donnadieu C."/>
            <person name="Lopez Roques C."/>
            <person name="Cesbron S."/>
            <person name="Jacques M.A."/>
        </authorList>
    </citation>
    <scope>NUCLEOTIDE SEQUENCE</scope>
    <source>
        <strain evidence="1">CFBP8070</strain>
    </source>
</reference>
<dbReference type="Proteomes" id="UP001220702">
    <property type="component" value="Unassembled WGS sequence"/>
</dbReference>
<dbReference type="AlphaFoldDB" id="A0AAW6HYM7"/>
<name>A0AAW6HYM7_XYLFS</name>
<sequence>MFNQKKLDRDNPIASLTLPDGNAANCAASCLRKWHGQHDDSQAFKQSFFTGRLCEFRKTQTCFGGLSDEIQPWEAELLQLVQRAISCAF</sequence>
<reference evidence="1" key="2">
    <citation type="journal article" date="2023" name="Commun. Biol.">
        <title>Suspicions of two bridgehead invasions of Xylella fastidiosa subsp. multiplex in France.</title>
        <authorList>
            <person name="Dupas E."/>
            <person name="Durand K."/>
            <person name="Rieux A."/>
            <person name="Briand M."/>
            <person name="Pruvost O."/>
            <person name="Cunty A."/>
            <person name="Denance N."/>
            <person name="Donnadieu C."/>
            <person name="Legendre B."/>
            <person name="Lopez-Roques C."/>
            <person name="Cesbron S."/>
            <person name="Ravigne V."/>
            <person name="Jacques M.A."/>
        </authorList>
    </citation>
    <scope>NUCLEOTIDE SEQUENCE</scope>
    <source>
        <strain evidence="1">CFBP8070</strain>
    </source>
</reference>
<evidence type="ECO:0000313" key="1">
    <source>
        <dbReference type="EMBL" id="MDC6409585.1"/>
    </source>
</evidence>
<dbReference type="EMBL" id="JAJKGN010000004">
    <property type="protein sequence ID" value="MDC6409585.1"/>
    <property type="molecule type" value="Genomic_DNA"/>
</dbReference>
<comment type="caution">
    <text evidence="1">The sequence shown here is derived from an EMBL/GenBank/DDBJ whole genome shotgun (WGS) entry which is preliminary data.</text>
</comment>
<protein>
    <submittedName>
        <fullName evidence="1">Uncharacterized protein</fullName>
    </submittedName>
</protein>
<evidence type="ECO:0000313" key="2">
    <source>
        <dbReference type="Proteomes" id="UP001220702"/>
    </source>
</evidence>
<organism evidence="1 2">
    <name type="scientific">Xylella fastidiosa subsp. multiplex</name>
    <dbReference type="NCBI Taxonomy" id="644357"/>
    <lineage>
        <taxon>Bacteria</taxon>
        <taxon>Pseudomonadati</taxon>
        <taxon>Pseudomonadota</taxon>
        <taxon>Gammaproteobacteria</taxon>
        <taxon>Lysobacterales</taxon>
        <taxon>Lysobacteraceae</taxon>
        <taxon>Xylella</taxon>
    </lineage>
</organism>
<proteinExistence type="predicted"/>
<accession>A0AAW6HYM7</accession>